<accession>A0A183I9J5</accession>
<evidence type="ECO:0000313" key="4">
    <source>
        <dbReference type="WBParaSite" id="SBAD_0000030601-mRNA-1"/>
    </source>
</evidence>
<dbReference type="AlphaFoldDB" id="A0A183I9J5"/>
<organism evidence="4">
    <name type="scientific">Soboliphyme baturini</name>
    <dbReference type="NCBI Taxonomy" id="241478"/>
    <lineage>
        <taxon>Eukaryota</taxon>
        <taxon>Metazoa</taxon>
        <taxon>Ecdysozoa</taxon>
        <taxon>Nematoda</taxon>
        <taxon>Enoplea</taxon>
        <taxon>Dorylaimia</taxon>
        <taxon>Dioctophymatida</taxon>
        <taxon>Dioctophymatoidea</taxon>
        <taxon>Soboliphymatidae</taxon>
        <taxon>Soboliphyme</taxon>
    </lineage>
</organism>
<dbReference type="PANTHER" id="PTHR15034:SF5">
    <property type="entry name" value="DEATH DOMAIN-CONTAINING PROTEIN CRADD"/>
    <property type="match status" value="1"/>
</dbReference>
<dbReference type="CDD" id="cd01671">
    <property type="entry name" value="CARD"/>
    <property type="match status" value="1"/>
</dbReference>
<evidence type="ECO:0000259" key="1">
    <source>
        <dbReference type="PROSITE" id="PS50209"/>
    </source>
</evidence>
<dbReference type="Pfam" id="PF00619">
    <property type="entry name" value="CARD"/>
    <property type="match status" value="1"/>
</dbReference>
<dbReference type="Gene3D" id="1.10.533.10">
    <property type="entry name" value="Death Domain, Fas"/>
    <property type="match status" value="1"/>
</dbReference>
<dbReference type="InterPro" id="IPR001315">
    <property type="entry name" value="CARD"/>
</dbReference>
<dbReference type="WBParaSite" id="SBAD_0000030601-mRNA-1">
    <property type="protein sequence ID" value="SBAD_0000030601-mRNA-1"/>
    <property type="gene ID" value="SBAD_0000030601"/>
</dbReference>
<dbReference type="GO" id="GO:0042981">
    <property type="term" value="P:regulation of apoptotic process"/>
    <property type="evidence" value="ECO:0007669"/>
    <property type="project" value="InterPro"/>
</dbReference>
<feature type="domain" description="CARD" evidence="1">
    <location>
        <begin position="1"/>
        <end position="90"/>
    </location>
</feature>
<dbReference type="GO" id="GO:0002020">
    <property type="term" value="F:protease binding"/>
    <property type="evidence" value="ECO:0007669"/>
    <property type="project" value="InterPro"/>
</dbReference>
<name>A0A183I9J5_9BILA</name>
<sequence length="202" mass="23208">MLQSHRDALDRNLVSFERYLDYESLLPYLHDGKILTDFHVEQLEQESTPSSRRIHFIGMIKRRGPKAFRALCEALQRTGQYQLIDCLRKTLGEENFFPEIETLRKASSENDDEQLPVSPSSGVVTNEIFYEHLLEQCKVVEATDGILDVKVIAAASLPERYNEKEVRVLVLALHYCILILAMIKFAREVSGNSLPEQVMIVR</sequence>
<dbReference type="EMBL" id="UZAM01000588">
    <property type="protein sequence ID" value="VDO81920.1"/>
    <property type="molecule type" value="Genomic_DNA"/>
</dbReference>
<evidence type="ECO:0000313" key="2">
    <source>
        <dbReference type="EMBL" id="VDO81920.1"/>
    </source>
</evidence>
<dbReference type="SUPFAM" id="SSF47986">
    <property type="entry name" value="DEATH domain"/>
    <property type="match status" value="1"/>
</dbReference>
<reference evidence="2 3" key="2">
    <citation type="submission" date="2018-11" db="EMBL/GenBank/DDBJ databases">
        <authorList>
            <consortium name="Pathogen Informatics"/>
        </authorList>
    </citation>
    <scope>NUCLEOTIDE SEQUENCE [LARGE SCALE GENOMIC DNA]</scope>
</reference>
<dbReference type="PROSITE" id="PS50209">
    <property type="entry name" value="CARD"/>
    <property type="match status" value="1"/>
</dbReference>
<dbReference type="OrthoDB" id="6097640at2759"/>
<dbReference type="SMART" id="SM00114">
    <property type="entry name" value="CARD"/>
    <property type="match status" value="1"/>
</dbReference>
<dbReference type="GO" id="GO:0070513">
    <property type="term" value="F:death domain binding"/>
    <property type="evidence" value="ECO:0007669"/>
    <property type="project" value="InterPro"/>
</dbReference>
<dbReference type="InterPro" id="IPR011029">
    <property type="entry name" value="DEATH-like_dom_sf"/>
</dbReference>
<reference evidence="4" key="1">
    <citation type="submission" date="2016-06" db="UniProtKB">
        <authorList>
            <consortium name="WormBaseParasite"/>
        </authorList>
    </citation>
    <scope>IDENTIFICATION</scope>
</reference>
<dbReference type="Proteomes" id="UP000270296">
    <property type="component" value="Unassembled WGS sequence"/>
</dbReference>
<evidence type="ECO:0000313" key="3">
    <source>
        <dbReference type="Proteomes" id="UP000270296"/>
    </source>
</evidence>
<gene>
    <name evidence="2" type="ORF">SBAD_LOCUS289</name>
</gene>
<protein>
    <submittedName>
        <fullName evidence="4">CARD domain-containing protein</fullName>
    </submittedName>
</protein>
<keyword evidence="3" id="KW-1185">Reference proteome</keyword>
<dbReference type="InterPro" id="IPR037939">
    <property type="entry name" value="CRADD"/>
</dbReference>
<proteinExistence type="predicted"/>
<dbReference type="PANTHER" id="PTHR15034">
    <property type="entry name" value="DEATH DOMAIN-CONTAINING PROTEIN CRADD"/>
    <property type="match status" value="1"/>
</dbReference>